<dbReference type="AlphaFoldDB" id="A0A2H3DTW9"/>
<reference evidence="2" key="1">
    <citation type="journal article" date="2017" name="Nat. Ecol. Evol.">
        <title>Genome expansion and lineage-specific genetic innovations in the forest pathogenic fungi Armillaria.</title>
        <authorList>
            <person name="Sipos G."/>
            <person name="Prasanna A.N."/>
            <person name="Walter M.C."/>
            <person name="O'Connor E."/>
            <person name="Balint B."/>
            <person name="Krizsan K."/>
            <person name="Kiss B."/>
            <person name="Hess J."/>
            <person name="Varga T."/>
            <person name="Slot J."/>
            <person name="Riley R."/>
            <person name="Boka B."/>
            <person name="Rigling D."/>
            <person name="Barry K."/>
            <person name="Lee J."/>
            <person name="Mihaltcheva S."/>
            <person name="LaButti K."/>
            <person name="Lipzen A."/>
            <person name="Waldron R."/>
            <person name="Moloney N.M."/>
            <person name="Sperisen C."/>
            <person name="Kredics L."/>
            <person name="Vagvoelgyi C."/>
            <person name="Patrignani A."/>
            <person name="Fitzpatrick D."/>
            <person name="Nagy I."/>
            <person name="Doyle S."/>
            <person name="Anderson J.B."/>
            <person name="Grigoriev I.V."/>
            <person name="Gueldener U."/>
            <person name="Muensterkoetter M."/>
            <person name="Nagy L.G."/>
        </authorList>
    </citation>
    <scope>NUCLEOTIDE SEQUENCE [LARGE SCALE GENOMIC DNA]</scope>
    <source>
        <strain evidence="2">Ar21-2</strain>
    </source>
</reference>
<evidence type="ECO:0000313" key="1">
    <source>
        <dbReference type="EMBL" id="PBK91723.1"/>
    </source>
</evidence>
<dbReference type="EMBL" id="KZ293661">
    <property type="protein sequence ID" value="PBK91723.1"/>
    <property type="molecule type" value="Genomic_DNA"/>
</dbReference>
<keyword evidence="2" id="KW-1185">Reference proteome</keyword>
<dbReference type="InParanoid" id="A0A2H3DTW9"/>
<name>A0A2H3DTW9_ARMGA</name>
<dbReference type="OrthoDB" id="10557011at2759"/>
<protein>
    <submittedName>
        <fullName evidence="1">Uncharacterized protein</fullName>
    </submittedName>
</protein>
<sequence length="169" mass="18457">MEPGLRERLFSVKATYCHSLSKYGMVKKGRGRGELGDMRRWDWEDGGICVGYGSSILQATTRSINALSINFCQCTDIVIWQASSGQMTGDSGTCSQERPISFPLINATSSQTQAPSTTLQVPIMLPKTDEVFLTWAVVFPQTSKGPANMDCGKASWYTTTIVSLCSPLL</sequence>
<dbReference type="Proteomes" id="UP000217790">
    <property type="component" value="Unassembled WGS sequence"/>
</dbReference>
<proteinExistence type="predicted"/>
<organism evidence="1 2">
    <name type="scientific">Armillaria gallica</name>
    <name type="common">Bulbous honey fungus</name>
    <name type="synonym">Armillaria bulbosa</name>
    <dbReference type="NCBI Taxonomy" id="47427"/>
    <lineage>
        <taxon>Eukaryota</taxon>
        <taxon>Fungi</taxon>
        <taxon>Dikarya</taxon>
        <taxon>Basidiomycota</taxon>
        <taxon>Agaricomycotina</taxon>
        <taxon>Agaricomycetes</taxon>
        <taxon>Agaricomycetidae</taxon>
        <taxon>Agaricales</taxon>
        <taxon>Marasmiineae</taxon>
        <taxon>Physalacriaceae</taxon>
        <taxon>Armillaria</taxon>
    </lineage>
</organism>
<evidence type="ECO:0000313" key="2">
    <source>
        <dbReference type="Proteomes" id="UP000217790"/>
    </source>
</evidence>
<accession>A0A2H3DTW9</accession>
<gene>
    <name evidence="1" type="ORF">ARMGADRAFT_1064207</name>
</gene>